<dbReference type="VEuPathDB" id="FungiDB:MAPG_02794"/>
<evidence type="ECO:0000256" key="1">
    <source>
        <dbReference type="SAM" id="MobiDB-lite"/>
    </source>
</evidence>
<feature type="signal peptide" evidence="2">
    <location>
        <begin position="1"/>
        <end position="16"/>
    </location>
</feature>
<evidence type="ECO:0000313" key="5">
    <source>
        <dbReference type="Proteomes" id="UP000011715"/>
    </source>
</evidence>
<reference evidence="3" key="3">
    <citation type="submission" date="2011-03" db="EMBL/GenBank/DDBJ databases">
        <title>Annotation of Magnaporthe poae ATCC 64411.</title>
        <authorList>
            <person name="Ma L.-J."/>
            <person name="Dead R."/>
            <person name="Young S.K."/>
            <person name="Zeng Q."/>
            <person name="Gargeya S."/>
            <person name="Fitzgerald M."/>
            <person name="Haas B."/>
            <person name="Abouelleil A."/>
            <person name="Alvarado L."/>
            <person name="Arachchi H.M."/>
            <person name="Berlin A."/>
            <person name="Brown A."/>
            <person name="Chapman S.B."/>
            <person name="Chen Z."/>
            <person name="Dunbar C."/>
            <person name="Freedman E."/>
            <person name="Gearin G."/>
            <person name="Gellesch M."/>
            <person name="Goldberg J."/>
            <person name="Griggs A."/>
            <person name="Gujja S."/>
            <person name="Heiman D."/>
            <person name="Howarth C."/>
            <person name="Larson L."/>
            <person name="Lui A."/>
            <person name="MacDonald P.J.P."/>
            <person name="Mehta T."/>
            <person name="Montmayeur A."/>
            <person name="Murphy C."/>
            <person name="Neiman D."/>
            <person name="Pearson M."/>
            <person name="Priest M."/>
            <person name="Roberts A."/>
            <person name="Saif S."/>
            <person name="Shea T."/>
            <person name="Shenoy N."/>
            <person name="Sisk P."/>
            <person name="Stolte C."/>
            <person name="Sykes S."/>
            <person name="Yandava C."/>
            <person name="Wortman J."/>
            <person name="Nusbaum C."/>
            <person name="Birren B."/>
        </authorList>
    </citation>
    <scope>NUCLEOTIDE SEQUENCE</scope>
    <source>
        <strain evidence="3">ATCC 64411</strain>
    </source>
</reference>
<accession>A0A0C4DSB6</accession>
<organism evidence="4 5">
    <name type="scientific">Magnaporthiopsis poae (strain ATCC 64411 / 73-15)</name>
    <name type="common">Kentucky bluegrass fungus</name>
    <name type="synonym">Magnaporthe poae</name>
    <dbReference type="NCBI Taxonomy" id="644358"/>
    <lineage>
        <taxon>Eukaryota</taxon>
        <taxon>Fungi</taxon>
        <taxon>Dikarya</taxon>
        <taxon>Ascomycota</taxon>
        <taxon>Pezizomycotina</taxon>
        <taxon>Sordariomycetes</taxon>
        <taxon>Sordariomycetidae</taxon>
        <taxon>Magnaporthales</taxon>
        <taxon>Magnaporthaceae</taxon>
        <taxon>Magnaporthiopsis</taxon>
    </lineage>
</organism>
<reference evidence="4" key="5">
    <citation type="submission" date="2015-06" db="UniProtKB">
        <authorList>
            <consortium name="EnsemblFungi"/>
        </authorList>
    </citation>
    <scope>IDENTIFICATION</scope>
    <source>
        <strain evidence="4">ATCC 64411</strain>
    </source>
</reference>
<evidence type="ECO:0000256" key="2">
    <source>
        <dbReference type="SAM" id="SignalP"/>
    </source>
</evidence>
<evidence type="ECO:0000313" key="3">
    <source>
        <dbReference type="EMBL" id="KLU83743.1"/>
    </source>
</evidence>
<dbReference type="EMBL" id="GL876967">
    <property type="protein sequence ID" value="KLU83743.1"/>
    <property type="molecule type" value="Genomic_DNA"/>
</dbReference>
<dbReference type="Proteomes" id="UP000011715">
    <property type="component" value="Unassembled WGS sequence"/>
</dbReference>
<keyword evidence="2" id="KW-0732">Signal</keyword>
<protein>
    <submittedName>
        <fullName evidence="3 4">Uncharacterized protein</fullName>
    </submittedName>
</protein>
<sequence>MHAKFLLPFLIAGALAMPIAAEEPNVNLEARSSANWRTGNFFRDKKGNPSVRTRPAKPPPRTTTDGKRTADWPKGKPLHHKRDVAKDEQYESAGEEAFLTARGEDVNKNEDGAEVEEADE</sequence>
<evidence type="ECO:0000313" key="4">
    <source>
        <dbReference type="EnsemblFungi" id="MAPG_02794T0"/>
    </source>
</evidence>
<reference evidence="3" key="2">
    <citation type="submission" date="2010-05" db="EMBL/GenBank/DDBJ databases">
        <title>The Genome Sequence of Magnaporthe poae strain ATCC 64411.</title>
        <authorList>
            <consortium name="The Broad Institute Genome Sequencing Platform"/>
            <consortium name="Broad Institute Genome Sequencing Center for Infectious Disease"/>
            <person name="Ma L.-J."/>
            <person name="Dead R."/>
            <person name="Young S."/>
            <person name="Zeng Q."/>
            <person name="Koehrsen M."/>
            <person name="Alvarado L."/>
            <person name="Berlin A."/>
            <person name="Chapman S.B."/>
            <person name="Chen Z."/>
            <person name="Freedman E."/>
            <person name="Gellesch M."/>
            <person name="Goldberg J."/>
            <person name="Griggs A."/>
            <person name="Gujja S."/>
            <person name="Heilman E.R."/>
            <person name="Heiman D."/>
            <person name="Hepburn T."/>
            <person name="Howarth C."/>
            <person name="Jen D."/>
            <person name="Larson L."/>
            <person name="Mehta T."/>
            <person name="Neiman D."/>
            <person name="Pearson M."/>
            <person name="Roberts A."/>
            <person name="Saif S."/>
            <person name="Shea T."/>
            <person name="Shenoy N."/>
            <person name="Sisk P."/>
            <person name="Stolte C."/>
            <person name="Sykes S."/>
            <person name="Walk T."/>
            <person name="White J."/>
            <person name="Yandava C."/>
            <person name="Haas B."/>
            <person name="Nusbaum C."/>
            <person name="Birren B."/>
        </authorList>
    </citation>
    <scope>NUCLEOTIDE SEQUENCE</scope>
    <source>
        <strain evidence="3">ATCC 64411</strain>
    </source>
</reference>
<dbReference type="AlphaFoldDB" id="A0A0C4DSB6"/>
<feature type="compositionally biased region" description="Basic and acidic residues" evidence="1">
    <location>
        <begin position="102"/>
        <end position="111"/>
    </location>
</feature>
<dbReference type="EnsemblFungi" id="MAPG_02794T0">
    <property type="protein sequence ID" value="MAPG_02794T0"/>
    <property type="gene ID" value="MAPG_02794"/>
</dbReference>
<reference evidence="4" key="4">
    <citation type="journal article" date="2015" name="G3 (Bethesda)">
        <title>Genome sequences of three phytopathogenic species of the Magnaporthaceae family of fungi.</title>
        <authorList>
            <person name="Okagaki L.H."/>
            <person name="Nunes C.C."/>
            <person name="Sailsbery J."/>
            <person name="Clay B."/>
            <person name="Brown D."/>
            <person name="John T."/>
            <person name="Oh Y."/>
            <person name="Young N."/>
            <person name="Fitzgerald M."/>
            <person name="Haas B.J."/>
            <person name="Zeng Q."/>
            <person name="Young S."/>
            <person name="Adiconis X."/>
            <person name="Fan L."/>
            <person name="Levin J.Z."/>
            <person name="Mitchell T.K."/>
            <person name="Okubara P.A."/>
            <person name="Farman M.L."/>
            <person name="Kohn L.M."/>
            <person name="Birren B."/>
            <person name="Ma L.-J."/>
            <person name="Dean R.A."/>
        </authorList>
    </citation>
    <scope>NUCLEOTIDE SEQUENCE</scope>
    <source>
        <strain evidence="4">ATCC 64411 / 73-15</strain>
    </source>
</reference>
<gene>
    <name evidence="3" type="ORF">MAPG_02794</name>
</gene>
<feature type="region of interest" description="Disordered" evidence="1">
    <location>
        <begin position="31"/>
        <end position="120"/>
    </location>
</feature>
<feature type="chain" id="PRO_5009385284" evidence="2">
    <location>
        <begin position="17"/>
        <end position="120"/>
    </location>
</feature>
<keyword evidence="5" id="KW-1185">Reference proteome</keyword>
<reference evidence="5" key="1">
    <citation type="submission" date="2010-05" db="EMBL/GenBank/DDBJ databases">
        <title>The genome sequence of Magnaporthe poae strain ATCC 64411.</title>
        <authorList>
            <person name="Ma L.-J."/>
            <person name="Dead R."/>
            <person name="Young S."/>
            <person name="Zeng Q."/>
            <person name="Koehrsen M."/>
            <person name="Alvarado L."/>
            <person name="Berlin A."/>
            <person name="Chapman S.B."/>
            <person name="Chen Z."/>
            <person name="Freedman E."/>
            <person name="Gellesch M."/>
            <person name="Goldberg J."/>
            <person name="Griggs A."/>
            <person name="Gujja S."/>
            <person name="Heilman E.R."/>
            <person name="Heiman D."/>
            <person name="Hepburn T."/>
            <person name="Howarth C."/>
            <person name="Jen D."/>
            <person name="Larson L."/>
            <person name="Mehta T."/>
            <person name="Neiman D."/>
            <person name="Pearson M."/>
            <person name="Roberts A."/>
            <person name="Saif S."/>
            <person name="Shea T."/>
            <person name="Shenoy N."/>
            <person name="Sisk P."/>
            <person name="Stolte C."/>
            <person name="Sykes S."/>
            <person name="Walk T."/>
            <person name="White J."/>
            <person name="Yandava C."/>
            <person name="Haas B."/>
            <person name="Nusbaum C."/>
            <person name="Birren B."/>
        </authorList>
    </citation>
    <scope>NUCLEOTIDE SEQUENCE [LARGE SCALE GENOMIC DNA]</scope>
    <source>
        <strain evidence="5">ATCC 64411 / 73-15</strain>
    </source>
</reference>
<proteinExistence type="predicted"/>
<name>A0A0C4DSB6_MAGP6</name>
<feature type="compositionally biased region" description="Basic and acidic residues" evidence="1">
    <location>
        <begin position="64"/>
        <end position="74"/>
    </location>
</feature>
<dbReference type="EMBL" id="ADBL01000677">
    <property type="status" value="NOT_ANNOTATED_CDS"/>
    <property type="molecule type" value="Genomic_DNA"/>
</dbReference>